<dbReference type="Pfam" id="PF00496">
    <property type="entry name" value="SBP_bac_5"/>
    <property type="match status" value="1"/>
</dbReference>
<evidence type="ECO:0000313" key="7">
    <source>
        <dbReference type="Proteomes" id="UP000198280"/>
    </source>
</evidence>
<dbReference type="GO" id="GO:0030313">
    <property type="term" value="C:cell envelope"/>
    <property type="evidence" value="ECO:0007669"/>
    <property type="project" value="UniProtKB-SubCell"/>
</dbReference>
<dbReference type="InterPro" id="IPR039424">
    <property type="entry name" value="SBP_5"/>
</dbReference>
<keyword evidence="3" id="KW-0813">Transport</keyword>
<evidence type="ECO:0000256" key="4">
    <source>
        <dbReference type="ARBA" id="ARBA00022729"/>
    </source>
</evidence>
<organism evidence="6 7">
    <name type="scientific">Actinacidiphila glaucinigra</name>
    <dbReference type="NCBI Taxonomy" id="235986"/>
    <lineage>
        <taxon>Bacteria</taxon>
        <taxon>Bacillati</taxon>
        <taxon>Actinomycetota</taxon>
        <taxon>Actinomycetes</taxon>
        <taxon>Kitasatosporales</taxon>
        <taxon>Streptomycetaceae</taxon>
        <taxon>Actinacidiphila</taxon>
    </lineage>
</organism>
<comment type="similarity">
    <text evidence="2">Belongs to the bacterial solute-binding protein 5 family.</text>
</comment>
<sequence>KLRDDSKATGSGPYKLDSYEAGKEAVFSVNGDYQGSAEILNSGMTMKFFGDEPTLKKAVEDGSVDLAYRGLDSADIASLQSSSIAGDTGIQVVEGTGAEVQHLVFNVEDPVVGNKAVRRAVAYLIDRKAFIRDVYQRTASPLYSIVPAGITGHNTAFFDRYGEGGDKAGAQAALSQAGITDKVSFTLWATPVRFGPGTVAELKAIAKQLNDSGLFDVDVKTTDADQYAKDIEAGKYAVYVRGWVPDYPDPDNFTAPFFGDGNVLGNNYVNKKITDELLPRTAAEAGRAATSTDFEDLQNAVADDVPIIPLWQGKQYVVSRDNINGLEWTLDPSTVFRFWEIQKGVPTS</sequence>
<name>A0A239NQU2_9ACTN</name>
<keyword evidence="7" id="KW-1185">Reference proteome</keyword>
<comment type="subcellular location">
    <subcellularLocation>
        <location evidence="1">Cell envelope</location>
    </subcellularLocation>
</comment>
<evidence type="ECO:0000256" key="2">
    <source>
        <dbReference type="ARBA" id="ARBA00005695"/>
    </source>
</evidence>
<feature type="domain" description="Solute-binding protein family 5" evidence="5">
    <location>
        <begin position="5"/>
        <end position="262"/>
    </location>
</feature>
<feature type="non-terminal residue" evidence="6">
    <location>
        <position position="1"/>
    </location>
</feature>
<dbReference type="GO" id="GO:0015833">
    <property type="term" value="P:peptide transport"/>
    <property type="evidence" value="ECO:0007669"/>
    <property type="project" value="TreeGrafter"/>
</dbReference>
<dbReference type="Proteomes" id="UP000198280">
    <property type="component" value="Unassembled WGS sequence"/>
</dbReference>
<keyword evidence="4" id="KW-0732">Signal</keyword>
<evidence type="ECO:0000259" key="5">
    <source>
        <dbReference type="Pfam" id="PF00496"/>
    </source>
</evidence>
<dbReference type="PANTHER" id="PTHR30290">
    <property type="entry name" value="PERIPLASMIC BINDING COMPONENT OF ABC TRANSPORTER"/>
    <property type="match status" value="1"/>
</dbReference>
<accession>A0A239NQU2</accession>
<gene>
    <name evidence="6" type="ORF">SAMN05216252_14248</name>
</gene>
<dbReference type="InterPro" id="IPR000914">
    <property type="entry name" value="SBP_5_dom"/>
</dbReference>
<proteinExistence type="inferred from homology"/>
<evidence type="ECO:0000256" key="1">
    <source>
        <dbReference type="ARBA" id="ARBA00004196"/>
    </source>
</evidence>
<dbReference type="AlphaFoldDB" id="A0A239NQU2"/>
<dbReference type="EMBL" id="FZOF01000042">
    <property type="protein sequence ID" value="SNT56744.1"/>
    <property type="molecule type" value="Genomic_DNA"/>
</dbReference>
<dbReference type="GO" id="GO:1904680">
    <property type="term" value="F:peptide transmembrane transporter activity"/>
    <property type="evidence" value="ECO:0007669"/>
    <property type="project" value="TreeGrafter"/>
</dbReference>
<reference evidence="6 7" key="1">
    <citation type="submission" date="2017-06" db="EMBL/GenBank/DDBJ databases">
        <authorList>
            <person name="Kim H.J."/>
            <person name="Triplett B.A."/>
        </authorList>
    </citation>
    <scope>NUCLEOTIDE SEQUENCE [LARGE SCALE GENOMIC DNA]</scope>
    <source>
        <strain evidence="6 7">CGMCC 4.1858</strain>
    </source>
</reference>
<dbReference type="RefSeq" id="WP_245939331.1">
    <property type="nucleotide sequence ID" value="NZ_FZOF01000042.1"/>
</dbReference>
<dbReference type="Gene3D" id="3.10.105.10">
    <property type="entry name" value="Dipeptide-binding Protein, Domain 3"/>
    <property type="match status" value="1"/>
</dbReference>
<protein>
    <submittedName>
        <fullName evidence="6">Peptide/nickel transport system substrate-binding protein</fullName>
    </submittedName>
</protein>
<evidence type="ECO:0000313" key="6">
    <source>
        <dbReference type="EMBL" id="SNT56744.1"/>
    </source>
</evidence>
<dbReference type="Gene3D" id="3.40.190.10">
    <property type="entry name" value="Periplasmic binding protein-like II"/>
    <property type="match status" value="1"/>
</dbReference>
<evidence type="ECO:0000256" key="3">
    <source>
        <dbReference type="ARBA" id="ARBA00022448"/>
    </source>
</evidence>
<dbReference type="SUPFAM" id="SSF53850">
    <property type="entry name" value="Periplasmic binding protein-like II"/>
    <property type="match status" value="1"/>
</dbReference>
<dbReference type="PANTHER" id="PTHR30290:SF10">
    <property type="entry name" value="PERIPLASMIC OLIGOPEPTIDE-BINDING PROTEIN-RELATED"/>
    <property type="match status" value="1"/>
</dbReference>